<dbReference type="EMBL" id="BRXX01000062">
    <property type="protein sequence ID" value="GMH86622.1"/>
    <property type="molecule type" value="Genomic_DNA"/>
</dbReference>
<evidence type="ECO:0000256" key="5">
    <source>
        <dbReference type="SAM" id="MobiDB-lite"/>
    </source>
</evidence>
<keyword evidence="2 6" id="KW-0812">Transmembrane</keyword>
<feature type="transmembrane region" description="Helical" evidence="6">
    <location>
        <begin position="538"/>
        <end position="556"/>
    </location>
</feature>
<evidence type="ECO:0000313" key="8">
    <source>
        <dbReference type="Proteomes" id="UP001165160"/>
    </source>
</evidence>
<proteinExistence type="predicted"/>
<feature type="transmembrane region" description="Helical" evidence="6">
    <location>
        <begin position="64"/>
        <end position="88"/>
    </location>
</feature>
<dbReference type="InterPro" id="IPR024371">
    <property type="entry name" value="AcetylCoA_trans_1-like"/>
</dbReference>
<feature type="transmembrane region" description="Helical" evidence="6">
    <location>
        <begin position="465"/>
        <end position="484"/>
    </location>
</feature>
<feature type="transmembrane region" description="Helical" evidence="6">
    <location>
        <begin position="362"/>
        <end position="381"/>
    </location>
</feature>
<feature type="region of interest" description="Disordered" evidence="5">
    <location>
        <begin position="582"/>
        <end position="611"/>
    </location>
</feature>
<sequence length="611" mass="65999">MVETRSSRARTPTRRRSAAANVQMTNKISPGSHPLIKEGLPVPSGGASAACKGLLPTDSDWPNYFLLIVLYTLQGIPMGLSATIPLLIQQRFATIAKAAATAAAATSTVTSPETVAALQSVDVSSGTLYNAQAMFALCSWPFSLKLLWAPLVDAIFSKVIGRRKSWLLPTQFIAGGLMYMGAGFVSDQVVVPASIANADADSIDVEHLIGLPFDIKGVTAFFFVLYLLLATQDIAVDGWALTMLKKENRGKGPVCNSIGQNIGTLLSYTGFLALNDETVSKSVRNYLHLPSFGSDGTRSLVSLETFLKICGFAMCAVTITVGLFKSEVEAPSLSTSGGDDDDAELDASEIGLRETYKRLYSVTKLPTVRMLVLVLLTYRFPTALSDNAKFLKALDYGLDKATVALLAPTIILPLGIFVPIFATRIWKGAPLKQFLFGYKMRVTVVAMMDVLMILCVKYYKDSHPGVLWATLIVSTALQTAASSLQFNAQMTFFASRVDRNIGGSYMTLLNTFANLGGTWPASPVLYMMGKFTNPAFDAYFPLQGILSVLGLGWLAAMSGKVNWLGGTKEPEWSTNSLLKRRSGSVRDLEGGSGGKRLSRRNRSMSRGRKQA</sequence>
<dbReference type="PANTHER" id="PTHR12778:SF9">
    <property type="entry name" value="ACETYL-COENZYME A TRANSPORTER 1"/>
    <property type="match status" value="1"/>
</dbReference>
<feature type="region of interest" description="Disordered" evidence="5">
    <location>
        <begin position="1"/>
        <end position="20"/>
    </location>
</feature>
<feature type="compositionally biased region" description="Basic residues" evidence="5">
    <location>
        <begin position="7"/>
        <end position="17"/>
    </location>
</feature>
<keyword evidence="4 6" id="KW-0472">Membrane</keyword>
<feature type="transmembrane region" description="Helical" evidence="6">
    <location>
        <begin position="442"/>
        <end position="459"/>
    </location>
</feature>
<dbReference type="GO" id="GO:0035348">
    <property type="term" value="P:acetyl-CoA transmembrane transport"/>
    <property type="evidence" value="ECO:0007669"/>
    <property type="project" value="InterPro"/>
</dbReference>
<feature type="transmembrane region" description="Helical" evidence="6">
    <location>
        <begin position="505"/>
        <end position="526"/>
    </location>
</feature>
<dbReference type="GO" id="GO:0008521">
    <property type="term" value="F:acetyl-CoA transmembrane transporter activity"/>
    <property type="evidence" value="ECO:0007669"/>
    <property type="project" value="InterPro"/>
</dbReference>
<comment type="subcellular location">
    <subcellularLocation>
        <location evidence="1">Membrane</location>
        <topology evidence="1">Multi-pass membrane protein</topology>
    </subcellularLocation>
</comment>
<keyword evidence="8" id="KW-1185">Reference proteome</keyword>
<comment type="caution">
    <text evidence="7">The sequence shown here is derived from an EMBL/GenBank/DDBJ whole genome shotgun (WGS) entry which is preliminary data.</text>
</comment>
<reference evidence="8" key="1">
    <citation type="journal article" date="2023" name="Commun. Biol.">
        <title>Genome analysis of Parmales, the sister group of diatoms, reveals the evolutionary specialization of diatoms from phago-mixotrophs to photoautotrophs.</title>
        <authorList>
            <person name="Ban H."/>
            <person name="Sato S."/>
            <person name="Yoshikawa S."/>
            <person name="Yamada K."/>
            <person name="Nakamura Y."/>
            <person name="Ichinomiya M."/>
            <person name="Sato N."/>
            <person name="Blanc-Mathieu R."/>
            <person name="Endo H."/>
            <person name="Kuwata A."/>
            <person name="Ogata H."/>
        </authorList>
    </citation>
    <scope>NUCLEOTIDE SEQUENCE [LARGE SCALE GENOMIC DNA]</scope>
    <source>
        <strain evidence="8">NIES 3699</strain>
    </source>
</reference>
<feature type="transmembrane region" description="Helical" evidence="6">
    <location>
        <begin position="401"/>
        <end position="422"/>
    </location>
</feature>
<evidence type="ECO:0000256" key="3">
    <source>
        <dbReference type="ARBA" id="ARBA00022989"/>
    </source>
</evidence>
<name>A0A9W7BA25_9STRA</name>
<evidence type="ECO:0000256" key="6">
    <source>
        <dbReference type="SAM" id="Phobius"/>
    </source>
</evidence>
<dbReference type="Pfam" id="PF13000">
    <property type="entry name" value="Acatn"/>
    <property type="match status" value="1"/>
</dbReference>
<evidence type="ECO:0000256" key="1">
    <source>
        <dbReference type="ARBA" id="ARBA00004141"/>
    </source>
</evidence>
<dbReference type="PANTHER" id="PTHR12778">
    <property type="entry name" value="SOLUTE CARRIER FAMILY 33 ACETYL-COA TRANSPORTER -RELATED"/>
    <property type="match status" value="1"/>
</dbReference>
<dbReference type="SUPFAM" id="SSF103473">
    <property type="entry name" value="MFS general substrate transporter"/>
    <property type="match status" value="1"/>
</dbReference>
<dbReference type="AlphaFoldDB" id="A0A9W7BA25"/>
<gene>
    <name evidence="7" type="ORF">TrVE_jg10689</name>
</gene>
<dbReference type="InterPro" id="IPR004752">
    <property type="entry name" value="AmpG_permease/AT-1"/>
</dbReference>
<feature type="transmembrane region" description="Helical" evidence="6">
    <location>
        <begin position="166"/>
        <end position="185"/>
    </location>
</feature>
<dbReference type="GO" id="GO:0016020">
    <property type="term" value="C:membrane"/>
    <property type="evidence" value="ECO:0007669"/>
    <property type="project" value="UniProtKB-SubCell"/>
</dbReference>
<dbReference type="Proteomes" id="UP001165160">
    <property type="component" value="Unassembled WGS sequence"/>
</dbReference>
<keyword evidence="3 6" id="KW-1133">Transmembrane helix</keyword>
<dbReference type="InterPro" id="IPR036259">
    <property type="entry name" value="MFS_trans_sf"/>
</dbReference>
<evidence type="ECO:0000256" key="2">
    <source>
        <dbReference type="ARBA" id="ARBA00022692"/>
    </source>
</evidence>
<evidence type="ECO:0000256" key="4">
    <source>
        <dbReference type="ARBA" id="ARBA00023136"/>
    </source>
</evidence>
<protein>
    <submittedName>
        <fullName evidence="7">Uncharacterized protein</fullName>
    </submittedName>
</protein>
<organism evidence="7 8">
    <name type="scientific">Triparma verrucosa</name>
    <dbReference type="NCBI Taxonomy" id="1606542"/>
    <lineage>
        <taxon>Eukaryota</taxon>
        <taxon>Sar</taxon>
        <taxon>Stramenopiles</taxon>
        <taxon>Ochrophyta</taxon>
        <taxon>Bolidophyceae</taxon>
        <taxon>Parmales</taxon>
        <taxon>Triparmaceae</taxon>
        <taxon>Triparma</taxon>
    </lineage>
</organism>
<evidence type="ECO:0000313" key="7">
    <source>
        <dbReference type="EMBL" id="GMH86622.1"/>
    </source>
</evidence>
<accession>A0A9W7BA25</accession>
<feature type="compositionally biased region" description="Basic residues" evidence="5">
    <location>
        <begin position="596"/>
        <end position="611"/>
    </location>
</feature>